<dbReference type="PROSITE" id="PS51367">
    <property type="entry name" value="THAUMATIN_2"/>
    <property type="match status" value="1"/>
</dbReference>
<comment type="caution">
    <text evidence="2">The sequence shown here is derived from an EMBL/GenBank/DDBJ whole genome shotgun (WGS) entry which is preliminary data.</text>
</comment>
<dbReference type="InterPro" id="IPR037176">
    <property type="entry name" value="Osmotin/thaumatin-like_sf"/>
</dbReference>
<evidence type="ECO:0000313" key="2">
    <source>
        <dbReference type="EMBL" id="CAJ1379404.1"/>
    </source>
</evidence>
<name>A0AA36I1Q2_9DINO</name>
<dbReference type="InterPro" id="IPR001938">
    <property type="entry name" value="Thaumatin"/>
</dbReference>
<feature type="compositionally biased region" description="Pro residues" evidence="1">
    <location>
        <begin position="311"/>
        <end position="324"/>
    </location>
</feature>
<dbReference type="PANTHER" id="PTHR31048">
    <property type="entry name" value="OS03G0233200 PROTEIN"/>
    <property type="match status" value="1"/>
</dbReference>
<proteinExistence type="predicted"/>
<dbReference type="SUPFAM" id="SSF49870">
    <property type="entry name" value="Osmotin, thaumatin-like protein"/>
    <property type="match status" value="1"/>
</dbReference>
<dbReference type="Gene3D" id="2.60.110.10">
    <property type="entry name" value="Thaumatin"/>
    <property type="match status" value="1"/>
</dbReference>
<dbReference type="Proteomes" id="UP001178507">
    <property type="component" value="Unassembled WGS sequence"/>
</dbReference>
<feature type="region of interest" description="Disordered" evidence="1">
    <location>
        <begin position="290"/>
        <end position="348"/>
    </location>
</feature>
<keyword evidence="3" id="KW-1185">Reference proteome</keyword>
<feature type="compositionally biased region" description="Pro residues" evidence="1">
    <location>
        <begin position="291"/>
        <end position="303"/>
    </location>
</feature>
<reference evidence="2" key="1">
    <citation type="submission" date="2023-08" db="EMBL/GenBank/DDBJ databases">
        <authorList>
            <person name="Chen Y."/>
            <person name="Shah S."/>
            <person name="Dougan E. K."/>
            <person name="Thang M."/>
            <person name="Chan C."/>
        </authorList>
    </citation>
    <scope>NUCLEOTIDE SEQUENCE</scope>
</reference>
<evidence type="ECO:0000313" key="3">
    <source>
        <dbReference type="Proteomes" id="UP001178507"/>
    </source>
</evidence>
<organism evidence="2 3">
    <name type="scientific">Effrenium voratum</name>
    <dbReference type="NCBI Taxonomy" id="2562239"/>
    <lineage>
        <taxon>Eukaryota</taxon>
        <taxon>Sar</taxon>
        <taxon>Alveolata</taxon>
        <taxon>Dinophyceae</taxon>
        <taxon>Suessiales</taxon>
        <taxon>Symbiodiniaceae</taxon>
        <taxon>Effrenium</taxon>
    </lineage>
</organism>
<sequence length="471" mass="50542">MLLEKRLRIHNSCLSEPVWIAHMAGYGTGPDNQNIKIGPGEMFDFVTWTGLSSTRYWPKFRCDEWGNNCKIGESGGPGQTCKECAPPVDTKFEATFGDASLACDMSKGQSLGCDWVDVSLVDGFTAPFQLAIRGSCYNSSGHLMQDSQKHLDCSRLDMRHCPREEKVALPNAQGIPEVKTLDLRATRGEEAAGCYSPCSKLTLRQWGNVEALGRAPADEAMRPYCCPTPPTSPATCRAGPVKYSRYVEAIHSMCPGVYGFSYDDGMGLVTCEPTARYLFTIGCPKLAEPAAPAPAPAPKPSPAPKKLSPAPKEPSPAPKEPSPAPKASHLRKPSPETPQRLPTRPQADLKKECQVNGLAKCQDGTTCGNATTPCCPDGSLCPSSSDEHSKLCVHPKRLNCVRHQTKKFAAEEKEMCGVGDWVACDQSGAYFCAGDVCCPNGNTCPSGNQNTAPNCGKKTINCAPAGFCLAE</sequence>
<dbReference type="AlphaFoldDB" id="A0AA36I1Q2"/>
<gene>
    <name evidence="2" type="ORF">EVOR1521_LOCUS7658</name>
</gene>
<accession>A0AA36I1Q2</accession>
<dbReference type="EMBL" id="CAUJNA010000624">
    <property type="protein sequence ID" value="CAJ1379404.1"/>
    <property type="molecule type" value="Genomic_DNA"/>
</dbReference>
<evidence type="ECO:0000256" key="1">
    <source>
        <dbReference type="SAM" id="MobiDB-lite"/>
    </source>
</evidence>
<protein>
    <submittedName>
        <fullName evidence="2">Uncharacterized protein</fullName>
    </submittedName>
</protein>